<gene>
    <name evidence="1" type="ORF">PDIGIT_LOCUS8894</name>
</gene>
<dbReference type="EMBL" id="CAOQHR010000006">
    <property type="protein sequence ID" value="CAI6335809.1"/>
    <property type="molecule type" value="Genomic_DNA"/>
</dbReference>
<accession>A0A9W4XKZ5</accession>
<reference evidence="1" key="1">
    <citation type="submission" date="2023-01" db="EMBL/GenBank/DDBJ databases">
        <authorList>
            <person name="Van Ghelder C."/>
            <person name="Rancurel C."/>
        </authorList>
    </citation>
    <scope>NUCLEOTIDE SEQUENCE</scope>
    <source>
        <strain evidence="1">CNCM I-4278</strain>
    </source>
</reference>
<dbReference type="Proteomes" id="UP001152607">
    <property type="component" value="Unassembled WGS sequence"/>
</dbReference>
<proteinExistence type="predicted"/>
<organism evidence="1 2">
    <name type="scientific">Periconia digitata</name>
    <dbReference type="NCBI Taxonomy" id="1303443"/>
    <lineage>
        <taxon>Eukaryota</taxon>
        <taxon>Fungi</taxon>
        <taxon>Dikarya</taxon>
        <taxon>Ascomycota</taxon>
        <taxon>Pezizomycotina</taxon>
        <taxon>Dothideomycetes</taxon>
        <taxon>Pleosporomycetidae</taxon>
        <taxon>Pleosporales</taxon>
        <taxon>Massarineae</taxon>
        <taxon>Periconiaceae</taxon>
        <taxon>Periconia</taxon>
    </lineage>
</organism>
<keyword evidence="2" id="KW-1185">Reference proteome</keyword>
<comment type="caution">
    <text evidence="1">The sequence shown here is derived from an EMBL/GenBank/DDBJ whole genome shotgun (WGS) entry which is preliminary data.</text>
</comment>
<evidence type="ECO:0000313" key="1">
    <source>
        <dbReference type="EMBL" id="CAI6335809.1"/>
    </source>
</evidence>
<name>A0A9W4XKZ5_9PLEO</name>
<sequence>MYAFITFIIRPPLFNGLQGTFFPALFLRLVIRERPSRTHWTAVMASQRIPNQRVSGFEIRERVSVYMSG</sequence>
<protein>
    <submittedName>
        <fullName evidence="1">Uncharacterized protein</fullName>
    </submittedName>
</protein>
<dbReference type="AlphaFoldDB" id="A0A9W4XKZ5"/>
<evidence type="ECO:0000313" key="2">
    <source>
        <dbReference type="Proteomes" id="UP001152607"/>
    </source>
</evidence>